<proteinExistence type="predicted"/>
<feature type="region of interest" description="Disordered" evidence="1">
    <location>
        <begin position="49"/>
        <end position="68"/>
    </location>
</feature>
<comment type="caution">
    <text evidence="2">The sequence shown here is derived from an EMBL/GenBank/DDBJ whole genome shotgun (WGS) entry which is preliminary data.</text>
</comment>
<evidence type="ECO:0000256" key="1">
    <source>
        <dbReference type="SAM" id="MobiDB-lite"/>
    </source>
</evidence>
<protein>
    <submittedName>
        <fullName evidence="2">Uncharacterized protein</fullName>
    </submittedName>
</protein>
<sequence length="290" mass="30319">MVPLGAPVAPVLDPSGPRSFHEGSEGAAVRLGVDPDGERGAAALRAQVGAGPAVPRPRRHRGARAEGDAGDGAVVERVWADIDRVAGVIVEVDGRALVVDTGHDRPRRRVVIPERAAGRIQVRHPWLRPGQLFDAVGLARAGVFQALRPATSQMPYRVGAAERTVGRETDVIVGSVTWWNPGEGADAYGLAYPALDPSADCGPGCERAEVCPPLPLLSTGSVLRVRNECAGREAPVAVTACGAMASRFCDRCLACDTSVRGRIAELTLLSFVALGGDPETGCFNATITVE</sequence>
<organism evidence="2 3">
    <name type="scientific">Allonocardiopsis opalescens</name>
    <dbReference type="NCBI Taxonomy" id="1144618"/>
    <lineage>
        <taxon>Bacteria</taxon>
        <taxon>Bacillati</taxon>
        <taxon>Actinomycetota</taxon>
        <taxon>Actinomycetes</taxon>
        <taxon>Streptosporangiales</taxon>
        <taxon>Allonocardiopsis</taxon>
    </lineage>
</organism>
<dbReference type="EMBL" id="PVZC01000003">
    <property type="protein sequence ID" value="PRX99769.1"/>
    <property type="molecule type" value="Genomic_DNA"/>
</dbReference>
<name>A0A2T0Q7E6_9ACTN</name>
<dbReference type="OrthoDB" id="3502461at2"/>
<accession>A0A2T0Q7E6</accession>
<feature type="region of interest" description="Disordered" evidence="1">
    <location>
        <begin position="1"/>
        <end position="23"/>
    </location>
</feature>
<dbReference type="AlphaFoldDB" id="A0A2T0Q7E6"/>
<dbReference type="Proteomes" id="UP000237846">
    <property type="component" value="Unassembled WGS sequence"/>
</dbReference>
<evidence type="ECO:0000313" key="2">
    <source>
        <dbReference type="EMBL" id="PRX99769.1"/>
    </source>
</evidence>
<keyword evidence="3" id="KW-1185">Reference proteome</keyword>
<dbReference type="RefSeq" id="WP_146159429.1">
    <property type="nucleotide sequence ID" value="NZ_PVZC01000003.1"/>
</dbReference>
<evidence type="ECO:0000313" key="3">
    <source>
        <dbReference type="Proteomes" id="UP000237846"/>
    </source>
</evidence>
<gene>
    <name evidence="2" type="ORF">CLV72_103375</name>
</gene>
<reference evidence="2 3" key="1">
    <citation type="submission" date="2018-03" db="EMBL/GenBank/DDBJ databases">
        <title>Genomic Encyclopedia of Archaeal and Bacterial Type Strains, Phase II (KMG-II): from individual species to whole genera.</title>
        <authorList>
            <person name="Goeker M."/>
        </authorList>
    </citation>
    <scope>NUCLEOTIDE SEQUENCE [LARGE SCALE GENOMIC DNA]</scope>
    <source>
        <strain evidence="2 3">DSM 45601</strain>
    </source>
</reference>